<dbReference type="Gene3D" id="3.30.56.10">
    <property type="match status" value="2"/>
</dbReference>
<dbReference type="FunFam" id="3.50.40.10:FF:000001">
    <property type="entry name" value="Phenylalanine--tRNA ligase beta subunit"/>
    <property type="match status" value="1"/>
</dbReference>
<dbReference type="SMART" id="SM00874">
    <property type="entry name" value="B5"/>
    <property type="match status" value="1"/>
</dbReference>
<keyword evidence="7 15" id="KW-0479">Metal-binding</keyword>
<keyword evidence="12 15" id="KW-0648">Protein biosynthesis</keyword>
<dbReference type="Gene3D" id="3.30.930.10">
    <property type="entry name" value="Bira Bifunctional Protein, Domain 2"/>
    <property type="match status" value="1"/>
</dbReference>
<feature type="domain" description="FDX-ACB" evidence="18">
    <location>
        <begin position="705"/>
        <end position="798"/>
    </location>
</feature>
<evidence type="ECO:0000256" key="8">
    <source>
        <dbReference type="ARBA" id="ARBA00022741"/>
    </source>
</evidence>
<dbReference type="EMBL" id="QZJZ01000031">
    <property type="protein sequence ID" value="RJP60293.1"/>
    <property type="molecule type" value="Genomic_DNA"/>
</dbReference>
<comment type="subcellular location">
    <subcellularLocation>
        <location evidence="1 15">Cytoplasm</location>
    </subcellularLocation>
</comment>
<feature type="domain" description="B5" evidence="19">
    <location>
        <begin position="400"/>
        <end position="476"/>
    </location>
</feature>
<keyword evidence="10 15" id="KW-0460">Magnesium</keyword>
<keyword evidence="13 15" id="KW-0030">Aminoacyl-tRNA synthetase</keyword>
<comment type="catalytic activity">
    <reaction evidence="14 15">
        <text>tRNA(Phe) + L-phenylalanine + ATP = L-phenylalanyl-tRNA(Phe) + AMP + diphosphate + H(+)</text>
        <dbReference type="Rhea" id="RHEA:19413"/>
        <dbReference type="Rhea" id="RHEA-COMP:9668"/>
        <dbReference type="Rhea" id="RHEA-COMP:9699"/>
        <dbReference type="ChEBI" id="CHEBI:15378"/>
        <dbReference type="ChEBI" id="CHEBI:30616"/>
        <dbReference type="ChEBI" id="CHEBI:33019"/>
        <dbReference type="ChEBI" id="CHEBI:58095"/>
        <dbReference type="ChEBI" id="CHEBI:78442"/>
        <dbReference type="ChEBI" id="CHEBI:78531"/>
        <dbReference type="ChEBI" id="CHEBI:456215"/>
        <dbReference type="EC" id="6.1.1.20"/>
    </reaction>
</comment>
<dbReference type="InterPro" id="IPR009061">
    <property type="entry name" value="DNA-bd_dom_put_sf"/>
</dbReference>
<dbReference type="SUPFAM" id="SSF46955">
    <property type="entry name" value="Putative DNA-binding domain"/>
    <property type="match status" value="1"/>
</dbReference>
<organism evidence="20 21">
    <name type="scientific">Candidatus Auribacter fodinae</name>
    <dbReference type="NCBI Taxonomy" id="2093366"/>
    <lineage>
        <taxon>Bacteria</taxon>
        <taxon>Pseudomonadati</taxon>
        <taxon>Candidatus Auribacterota</taxon>
        <taxon>Candidatus Auribacteria</taxon>
        <taxon>Candidatus Auribacterales</taxon>
        <taxon>Candidatus Auribacteraceae</taxon>
        <taxon>Candidatus Auribacter</taxon>
    </lineage>
</organism>
<keyword evidence="5 16" id="KW-0820">tRNA-binding</keyword>
<feature type="binding site" evidence="15">
    <location>
        <position position="460"/>
    </location>
    <ligand>
        <name>Mg(2+)</name>
        <dbReference type="ChEBI" id="CHEBI:18420"/>
        <note>shared with alpha subunit</note>
    </ligand>
</feature>
<dbReference type="InterPro" id="IPR002547">
    <property type="entry name" value="tRNA-bd_dom"/>
</dbReference>
<name>A0A3A4R6L6_9BACT</name>
<dbReference type="InterPro" id="IPR033714">
    <property type="entry name" value="tRNA_bind_bactPheRS"/>
</dbReference>
<feature type="binding site" evidence="15">
    <location>
        <position position="454"/>
    </location>
    <ligand>
        <name>Mg(2+)</name>
        <dbReference type="ChEBI" id="CHEBI:18420"/>
        <note>shared with alpha subunit</note>
    </ligand>
</feature>
<dbReference type="GO" id="GO:0006432">
    <property type="term" value="P:phenylalanyl-tRNA aminoacylation"/>
    <property type="evidence" value="ECO:0007669"/>
    <property type="project" value="UniProtKB-UniRule"/>
</dbReference>
<evidence type="ECO:0000256" key="7">
    <source>
        <dbReference type="ARBA" id="ARBA00022723"/>
    </source>
</evidence>
<feature type="domain" description="TRNA-binding" evidence="17">
    <location>
        <begin position="39"/>
        <end position="146"/>
    </location>
</feature>
<dbReference type="NCBIfam" id="NF045760">
    <property type="entry name" value="YtpR"/>
    <property type="match status" value="1"/>
</dbReference>
<keyword evidence="6 15" id="KW-0436">Ligase</keyword>
<dbReference type="Pfam" id="PF03147">
    <property type="entry name" value="FDX-ACB"/>
    <property type="match status" value="1"/>
</dbReference>
<dbReference type="Gene3D" id="3.50.40.10">
    <property type="entry name" value="Phenylalanyl-trna Synthetase, Chain B, domain 3"/>
    <property type="match status" value="1"/>
</dbReference>
<evidence type="ECO:0000259" key="18">
    <source>
        <dbReference type="PROSITE" id="PS51447"/>
    </source>
</evidence>
<dbReference type="InterPro" id="IPR005146">
    <property type="entry name" value="B3/B4_tRNA-bd"/>
</dbReference>
<evidence type="ECO:0000256" key="3">
    <source>
        <dbReference type="ARBA" id="ARBA00011209"/>
    </source>
</evidence>
<dbReference type="InterPro" id="IPR045864">
    <property type="entry name" value="aa-tRNA-synth_II/BPL/LPL"/>
</dbReference>
<proteinExistence type="inferred from homology"/>
<dbReference type="CDD" id="cd00769">
    <property type="entry name" value="PheRS_beta_core"/>
    <property type="match status" value="1"/>
</dbReference>
<keyword evidence="11 16" id="KW-0694">RNA-binding</keyword>
<evidence type="ECO:0000313" key="21">
    <source>
        <dbReference type="Proteomes" id="UP000266426"/>
    </source>
</evidence>
<dbReference type="PROSITE" id="PS51483">
    <property type="entry name" value="B5"/>
    <property type="match status" value="1"/>
</dbReference>
<dbReference type="SMART" id="SM00896">
    <property type="entry name" value="FDX-ACB"/>
    <property type="match status" value="1"/>
</dbReference>
<dbReference type="InterPro" id="IPR004532">
    <property type="entry name" value="Phe-tRNA-ligase_IIc_bsu_bact"/>
</dbReference>
<dbReference type="InterPro" id="IPR020825">
    <property type="entry name" value="Phe-tRNA_synthase-like_B3/B4"/>
</dbReference>
<dbReference type="Pfam" id="PF03483">
    <property type="entry name" value="B3_4"/>
    <property type="match status" value="1"/>
</dbReference>
<gene>
    <name evidence="15" type="primary">pheT</name>
    <name evidence="20" type="ORF">C4541_04405</name>
</gene>
<dbReference type="GO" id="GO:0005524">
    <property type="term" value="F:ATP binding"/>
    <property type="evidence" value="ECO:0007669"/>
    <property type="project" value="UniProtKB-UniRule"/>
</dbReference>
<dbReference type="GO" id="GO:0000049">
    <property type="term" value="F:tRNA binding"/>
    <property type="evidence" value="ECO:0007669"/>
    <property type="project" value="UniProtKB-UniRule"/>
</dbReference>
<dbReference type="GO" id="GO:0004826">
    <property type="term" value="F:phenylalanine-tRNA ligase activity"/>
    <property type="evidence" value="ECO:0007669"/>
    <property type="project" value="UniProtKB-UniRule"/>
</dbReference>
<reference evidence="20 21" key="1">
    <citation type="journal article" date="2017" name="ISME J.">
        <title>Energy and carbon metabolisms in a deep terrestrial subsurface fluid microbial community.</title>
        <authorList>
            <person name="Momper L."/>
            <person name="Jungbluth S.P."/>
            <person name="Lee M.D."/>
            <person name="Amend J.P."/>
        </authorList>
    </citation>
    <scope>NUCLEOTIDE SEQUENCE [LARGE SCALE GENOMIC DNA]</scope>
    <source>
        <strain evidence="20">SURF_26</strain>
    </source>
</reference>
<evidence type="ECO:0000259" key="19">
    <source>
        <dbReference type="PROSITE" id="PS51483"/>
    </source>
</evidence>
<feature type="binding site" evidence="15">
    <location>
        <position position="463"/>
    </location>
    <ligand>
        <name>Mg(2+)</name>
        <dbReference type="ChEBI" id="CHEBI:18420"/>
        <note>shared with alpha subunit</note>
    </ligand>
</feature>
<dbReference type="PROSITE" id="PS50886">
    <property type="entry name" value="TRBD"/>
    <property type="match status" value="1"/>
</dbReference>
<dbReference type="SUPFAM" id="SSF56037">
    <property type="entry name" value="PheT/TilS domain"/>
    <property type="match status" value="1"/>
</dbReference>
<dbReference type="PROSITE" id="PS51447">
    <property type="entry name" value="FDX_ACB"/>
    <property type="match status" value="1"/>
</dbReference>
<dbReference type="InterPro" id="IPR005147">
    <property type="entry name" value="tRNA_synthase_B5-dom"/>
</dbReference>
<dbReference type="FunFam" id="2.40.50.140:FF:000045">
    <property type="entry name" value="Phenylalanine--tRNA ligase beta subunit"/>
    <property type="match status" value="1"/>
</dbReference>
<evidence type="ECO:0000259" key="17">
    <source>
        <dbReference type="PROSITE" id="PS50886"/>
    </source>
</evidence>
<keyword evidence="8 15" id="KW-0547">Nucleotide-binding</keyword>
<dbReference type="EC" id="6.1.1.20" evidence="15"/>
<evidence type="ECO:0000256" key="10">
    <source>
        <dbReference type="ARBA" id="ARBA00022842"/>
    </source>
</evidence>
<comment type="subunit">
    <text evidence="3 15">Tetramer of two alpha and two beta subunits.</text>
</comment>
<evidence type="ECO:0000256" key="12">
    <source>
        <dbReference type="ARBA" id="ARBA00022917"/>
    </source>
</evidence>
<dbReference type="CDD" id="cd02796">
    <property type="entry name" value="tRNA_bind_bactPheRS"/>
    <property type="match status" value="1"/>
</dbReference>
<dbReference type="Gene3D" id="3.30.70.380">
    <property type="entry name" value="Ferrodoxin-fold anticodon-binding domain"/>
    <property type="match status" value="1"/>
</dbReference>
<keyword evidence="4 15" id="KW-0963">Cytoplasm</keyword>
<dbReference type="SUPFAM" id="SSF55681">
    <property type="entry name" value="Class II aaRS and biotin synthetases"/>
    <property type="match status" value="1"/>
</dbReference>
<feature type="binding site" evidence="15">
    <location>
        <position position="464"/>
    </location>
    <ligand>
        <name>Mg(2+)</name>
        <dbReference type="ChEBI" id="CHEBI:18420"/>
        <note>shared with alpha subunit</note>
    </ligand>
</feature>
<dbReference type="Pfam" id="PF03484">
    <property type="entry name" value="B5"/>
    <property type="match status" value="1"/>
</dbReference>
<evidence type="ECO:0000256" key="11">
    <source>
        <dbReference type="ARBA" id="ARBA00022884"/>
    </source>
</evidence>
<dbReference type="Pfam" id="PF01588">
    <property type="entry name" value="tRNA_bind"/>
    <property type="match status" value="1"/>
</dbReference>
<dbReference type="SUPFAM" id="SSF50249">
    <property type="entry name" value="Nucleic acid-binding proteins"/>
    <property type="match status" value="1"/>
</dbReference>
<dbReference type="InterPro" id="IPR045060">
    <property type="entry name" value="Phe-tRNA-ligase_IIc_bsu"/>
</dbReference>
<comment type="caution">
    <text evidence="20">The sequence shown here is derived from an EMBL/GenBank/DDBJ whole genome shotgun (WGS) entry which is preliminary data.</text>
</comment>
<comment type="similarity">
    <text evidence="2 15">Belongs to the phenylalanyl-tRNA synthetase beta subunit family. Type 1 subfamily.</text>
</comment>
<evidence type="ECO:0000313" key="20">
    <source>
        <dbReference type="EMBL" id="RJP60293.1"/>
    </source>
</evidence>
<dbReference type="AlphaFoldDB" id="A0A3A4R6L6"/>
<keyword evidence="9 15" id="KW-0067">ATP-binding</keyword>
<comment type="cofactor">
    <cofactor evidence="15">
        <name>Mg(2+)</name>
        <dbReference type="ChEBI" id="CHEBI:18420"/>
    </cofactor>
    <text evidence="15">Binds 2 magnesium ions per tetramer.</text>
</comment>
<evidence type="ECO:0000256" key="14">
    <source>
        <dbReference type="ARBA" id="ARBA00049255"/>
    </source>
</evidence>
<dbReference type="Pfam" id="PF17759">
    <property type="entry name" value="tRNA_synthFbeta"/>
    <property type="match status" value="1"/>
</dbReference>
<dbReference type="Proteomes" id="UP000266426">
    <property type="component" value="Unassembled WGS sequence"/>
</dbReference>
<dbReference type="GO" id="GO:0000287">
    <property type="term" value="F:magnesium ion binding"/>
    <property type="evidence" value="ECO:0007669"/>
    <property type="project" value="UniProtKB-UniRule"/>
</dbReference>
<dbReference type="InterPro" id="IPR041616">
    <property type="entry name" value="PheRS_beta_core"/>
</dbReference>
<dbReference type="InterPro" id="IPR036690">
    <property type="entry name" value="Fdx_antiC-bd_sf"/>
</dbReference>
<dbReference type="SMART" id="SM00873">
    <property type="entry name" value="B3_4"/>
    <property type="match status" value="1"/>
</dbReference>
<evidence type="ECO:0000256" key="9">
    <source>
        <dbReference type="ARBA" id="ARBA00022840"/>
    </source>
</evidence>
<dbReference type="SUPFAM" id="SSF54991">
    <property type="entry name" value="Anticodon-binding domain of PheRS"/>
    <property type="match status" value="1"/>
</dbReference>
<dbReference type="GO" id="GO:0009328">
    <property type="term" value="C:phenylalanine-tRNA ligase complex"/>
    <property type="evidence" value="ECO:0007669"/>
    <property type="project" value="TreeGrafter"/>
</dbReference>
<evidence type="ECO:0000256" key="1">
    <source>
        <dbReference type="ARBA" id="ARBA00004496"/>
    </source>
</evidence>
<dbReference type="PANTHER" id="PTHR10947">
    <property type="entry name" value="PHENYLALANYL-TRNA SYNTHETASE BETA CHAIN AND LEUCINE-RICH REPEAT-CONTAINING PROTEIN 47"/>
    <property type="match status" value="1"/>
</dbReference>
<dbReference type="InterPro" id="IPR005121">
    <property type="entry name" value="Fdx_antiC-bd"/>
</dbReference>
<sequence>MKISYAWLKKLVNFSYSPEELADYLTMQGIEIASIEKIGGDFDGIVIGKILDVKKHPEADKLSVCSVDVGTNILTIVCGASNVAQGQYVPVALEGSVLPGGQKITAATLKGVTSHGMICSASELNLSDDAKGIMVLEKINPGTPLSQIDGISDYVMEIELTPNRPDCLNMAGVAREISIRSGNPVKYPQPPEVKCTINSTDTIPIAIKNPDLCEQYSAYIIRNVKVAPSPFWLRNALEKIGLRSINNIVDVTNYALMCMGHPLHAFDLDKLNGPEIIVRTAKKNETIVTIDEKERILAEDMLVIADSVKPVALAGIMGGAETAVSDSTTNILLEGAYFNPVSIRKTSKTVGLSSDSSYRFERGTDRAGFVDVLTLAAHMIADLGKASGISTRIDTIAKKPQQVTISCNLDKITSYIGVNIPHNQVLDIFKKLQFSILEQNGKDVKLAIPSFRVDLAIQEDIVEELARIYGYNNIPMAFPGSEFIEFELNKNIQFARKTRSILTGMGFFDIITCSLTNKKVTEEFPSLFTSKQHPALCVKNPISEMQHALQTSLVPNMINVIATNARHAGQTLQFFEIGSIFIPKSPQEANEQTVLCIAVSGKAPKDSITTTRDSWDYFTFKGILEDYFLSLGLRDINYETASIPYLHPGRTACSKLNNEIIGYFGQIHPVAARQYTIDQNTFIGEFLVSPLLCNINALSRYTPLPKYPAVERDLAIVVDKSMTFQIIHDTLTSSLPGLLEKLSIISIYEGKQIPDGKKSINFRMRYRSVDRTLLDDEVDLIHNKLASVLVNQLNCEMR</sequence>
<dbReference type="Gene3D" id="2.40.50.140">
    <property type="entry name" value="Nucleic acid-binding proteins"/>
    <property type="match status" value="1"/>
</dbReference>
<accession>A0A3A4R6L6</accession>
<dbReference type="InterPro" id="IPR012340">
    <property type="entry name" value="NA-bd_OB-fold"/>
</dbReference>
<evidence type="ECO:0000256" key="6">
    <source>
        <dbReference type="ARBA" id="ARBA00022598"/>
    </source>
</evidence>
<protein>
    <recommendedName>
        <fullName evidence="15">Phenylalanine--tRNA ligase beta subunit</fullName>
        <ecNumber evidence="15">6.1.1.20</ecNumber>
    </recommendedName>
    <alternativeName>
        <fullName evidence="15">Phenylalanyl-tRNA synthetase beta subunit</fullName>
        <shortName evidence="15">PheRS</shortName>
    </alternativeName>
</protein>
<evidence type="ECO:0000256" key="15">
    <source>
        <dbReference type="HAMAP-Rule" id="MF_00283"/>
    </source>
</evidence>
<evidence type="ECO:0000256" key="4">
    <source>
        <dbReference type="ARBA" id="ARBA00022490"/>
    </source>
</evidence>
<dbReference type="NCBIfam" id="TIGR00472">
    <property type="entry name" value="pheT_bact"/>
    <property type="match status" value="1"/>
</dbReference>
<evidence type="ECO:0000256" key="5">
    <source>
        <dbReference type="ARBA" id="ARBA00022555"/>
    </source>
</evidence>
<dbReference type="HAMAP" id="MF_00283">
    <property type="entry name" value="Phe_tRNA_synth_beta1"/>
    <property type="match status" value="1"/>
</dbReference>
<evidence type="ECO:0000256" key="16">
    <source>
        <dbReference type="PROSITE-ProRule" id="PRU00209"/>
    </source>
</evidence>
<evidence type="ECO:0000256" key="2">
    <source>
        <dbReference type="ARBA" id="ARBA00008653"/>
    </source>
</evidence>
<evidence type="ECO:0000256" key="13">
    <source>
        <dbReference type="ARBA" id="ARBA00023146"/>
    </source>
</evidence>
<dbReference type="PANTHER" id="PTHR10947:SF0">
    <property type="entry name" value="PHENYLALANINE--TRNA LIGASE BETA SUBUNIT"/>
    <property type="match status" value="1"/>
</dbReference>